<protein>
    <recommendedName>
        <fullName evidence="3">Neprosin PEP catalytic domain-containing protein</fullName>
    </recommendedName>
</protein>
<dbReference type="EnsemblPlants" id="OB06G32720.1">
    <property type="protein sequence ID" value="OB06G32720.1"/>
    <property type="gene ID" value="OB06G32720"/>
</dbReference>
<keyword evidence="2" id="KW-0732">Signal</keyword>
<dbReference type="PANTHER" id="PTHR31589:SF211">
    <property type="entry name" value="OS06G0682600 PROTEIN"/>
    <property type="match status" value="1"/>
</dbReference>
<dbReference type="eggNOG" id="ENOG502R3FF">
    <property type="taxonomic scope" value="Eukaryota"/>
</dbReference>
<evidence type="ECO:0000256" key="1">
    <source>
        <dbReference type="SAM" id="MobiDB-lite"/>
    </source>
</evidence>
<reference evidence="4" key="1">
    <citation type="journal article" date="2013" name="Nat. Commun.">
        <title>Whole-genome sequencing of Oryza brachyantha reveals mechanisms underlying Oryza genome evolution.</title>
        <authorList>
            <person name="Chen J."/>
            <person name="Huang Q."/>
            <person name="Gao D."/>
            <person name="Wang J."/>
            <person name="Lang Y."/>
            <person name="Liu T."/>
            <person name="Li B."/>
            <person name="Bai Z."/>
            <person name="Luis Goicoechea J."/>
            <person name="Liang C."/>
            <person name="Chen C."/>
            <person name="Zhang W."/>
            <person name="Sun S."/>
            <person name="Liao Y."/>
            <person name="Zhang X."/>
            <person name="Yang L."/>
            <person name="Song C."/>
            <person name="Wang M."/>
            <person name="Shi J."/>
            <person name="Liu G."/>
            <person name="Liu J."/>
            <person name="Zhou H."/>
            <person name="Zhou W."/>
            <person name="Yu Q."/>
            <person name="An N."/>
            <person name="Chen Y."/>
            <person name="Cai Q."/>
            <person name="Wang B."/>
            <person name="Liu B."/>
            <person name="Min J."/>
            <person name="Huang Y."/>
            <person name="Wu H."/>
            <person name="Li Z."/>
            <person name="Zhang Y."/>
            <person name="Yin Y."/>
            <person name="Song W."/>
            <person name="Jiang J."/>
            <person name="Jackson S.A."/>
            <person name="Wing R.A."/>
            <person name="Wang J."/>
            <person name="Chen M."/>
        </authorList>
    </citation>
    <scope>NUCLEOTIDE SEQUENCE [LARGE SCALE GENOMIC DNA]</scope>
    <source>
        <strain evidence="4">cv. IRGC 101232</strain>
    </source>
</reference>
<feature type="chain" id="PRO_5003774780" description="Neprosin PEP catalytic domain-containing protein" evidence="2">
    <location>
        <begin position="23"/>
        <end position="382"/>
    </location>
</feature>
<evidence type="ECO:0000259" key="3">
    <source>
        <dbReference type="PROSITE" id="PS52045"/>
    </source>
</evidence>
<dbReference type="HOGENOM" id="CLU_724383_0_0_1"/>
<evidence type="ECO:0000313" key="5">
    <source>
        <dbReference type="Proteomes" id="UP000006038"/>
    </source>
</evidence>
<evidence type="ECO:0000256" key="2">
    <source>
        <dbReference type="SAM" id="SignalP"/>
    </source>
</evidence>
<dbReference type="Pfam" id="PF03080">
    <property type="entry name" value="Neprosin"/>
    <property type="match status" value="1"/>
</dbReference>
<feature type="compositionally biased region" description="Basic and acidic residues" evidence="1">
    <location>
        <begin position="316"/>
        <end position="331"/>
    </location>
</feature>
<dbReference type="PROSITE" id="PS52045">
    <property type="entry name" value="NEPROSIN_PEP_CD"/>
    <property type="match status" value="1"/>
</dbReference>
<proteinExistence type="predicted"/>
<dbReference type="Gramene" id="OB06G32720.1">
    <property type="protein sequence ID" value="OB06G32720.1"/>
    <property type="gene ID" value="OB06G32720"/>
</dbReference>
<evidence type="ECO:0000313" key="4">
    <source>
        <dbReference type="EnsemblPlants" id="OB06G32720.1"/>
    </source>
</evidence>
<dbReference type="Proteomes" id="UP000006038">
    <property type="component" value="Chromosome 6"/>
</dbReference>
<feature type="compositionally biased region" description="Gly residues" evidence="1">
    <location>
        <begin position="338"/>
        <end position="355"/>
    </location>
</feature>
<keyword evidence="5" id="KW-1185">Reference proteome</keyword>
<feature type="region of interest" description="Disordered" evidence="1">
    <location>
        <begin position="303"/>
        <end position="355"/>
    </location>
</feature>
<dbReference type="PANTHER" id="PTHR31589">
    <property type="entry name" value="PROTEIN, PUTATIVE (DUF239)-RELATED-RELATED"/>
    <property type="match status" value="1"/>
</dbReference>
<name>J3MGX8_ORYBR</name>
<feature type="domain" description="Neprosin PEP catalytic" evidence="3">
    <location>
        <begin position="1"/>
        <end position="258"/>
    </location>
</feature>
<dbReference type="InterPro" id="IPR004314">
    <property type="entry name" value="Neprosin"/>
</dbReference>
<sequence>MATIFAVVVLLTCSALLSSAAGRNGSMLVSTNQSDNFGATMGDTTLSKDLVNGSNRGQQFKHIIREVLRHDTDSENAGYTTKSYVGHYGFMATMDVYGFPLSPGQMFSYASVWIITDDADGTTDNLEGLHIGWSDTSSGNWLVYYGFNRDEPELIGRIPMSFFASLSSSATNIWFGGMVFANLTTEPAPPPVPMGSGYMVADGGDMAASMKNLQFMDEQGRPWPAVDDLAGYSTKEDVYAYSPIVDGRQHYGYSYDVIYYTVNKTRFLVKPHQQVLITVAVSLFSACGGAYVCKSCWKRKKQHAPPPPLPLHRARRADPTAEEEGRKHDHVGSSSGSDGDGSGTGDGNSSGTGGGVYSVSNDGFYGGSSDAASDAAAPCNIM</sequence>
<organism evidence="4">
    <name type="scientific">Oryza brachyantha</name>
    <name type="common">malo sina</name>
    <dbReference type="NCBI Taxonomy" id="4533"/>
    <lineage>
        <taxon>Eukaryota</taxon>
        <taxon>Viridiplantae</taxon>
        <taxon>Streptophyta</taxon>
        <taxon>Embryophyta</taxon>
        <taxon>Tracheophyta</taxon>
        <taxon>Spermatophyta</taxon>
        <taxon>Magnoliopsida</taxon>
        <taxon>Liliopsida</taxon>
        <taxon>Poales</taxon>
        <taxon>Poaceae</taxon>
        <taxon>BOP clade</taxon>
        <taxon>Oryzoideae</taxon>
        <taxon>Oryzeae</taxon>
        <taxon>Oryzinae</taxon>
        <taxon>Oryza</taxon>
    </lineage>
</organism>
<accession>J3MGX8</accession>
<feature type="signal peptide" evidence="2">
    <location>
        <begin position="1"/>
        <end position="22"/>
    </location>
</feature>
<dbReference type="AlphaFoldDB" id="J3MGX8"/>
<dbReference type="InterPro" id="IPR053168">
    <property type="entry name" value="Glutamic_endopeptidase"/>
</dbReference>
<reference evidence="4" key="2">
    <citation type="submission" date="2013-04" db="UniProtKB">
        <authorList>
            <consortium name="EnsemblPlants"/>
        </authorList>
    </citation>
    <scope>IDENTIFICATION</scope>
</reference>